<accession>Q3A3W4</accession>
<dbReference type="Gene3D" id="1.20.1090.10">
    <property type="entry name" value="Dehydroquinate synthase-like - alpha domain"/>
    <property type="match status" value="1"/>
</dbReference>
<dbReference type="PANTHER" id="PTHR43633:SF1">
    <property type="entry name" value="ALCOHOL DEHYDROGENASE YQHD"/>
    <property type="match status" value="1"/>
</dbReference>
<feature type="domain" description="Alcohol dehydrogenase iron-type/glycerol dehydrogenase GldA" evidence="3">
    <location>
        <begin position="9"/>
        <end position="175"/>
    </location>
</feature>
<dbReference type="FunFam" id="3.40.50.1970:FF:000003">
    <property type="entry name" value="Alcohol dehydrogenase, iron-containing"/>
    <property type="match status" value="1"/>
</dbReference>
<keyword evidence="6" id="KW-1185">Reference proteome</keyword>
<dbReference type="InterPro" id="IPR001670">
    <property type="entry name" value="ADH_Fe/GldA"/>
</dbReference>
<dbReference type="GO" id="GO:0008106">
    <property type="term" value="F:alcohol dehydrogenase (NADP+) activity"/>
    <property type="evidence" value="ECO:0007669"/>
    <property type="project" value="TreeGrafter"/>
</dbReference>
<reference evidence="5 6" key="2">
    <citation type="journal article" date="2012" name="BMC Genomics">
        <title>The genome of Pelobacter carbinolicus reveals surprising metabolic capabilities and physiological features.</title>
        <authorList>
            <person name="Aklujkar M."/>
            <person name="Haveman S.A."/>
            <person name="Didonato R.Jr."/>
            <person name="Chertkov O."/>
            <person name="Han C.S."/>
            <person name="Land M.L."/>
            <person name="Brown P."/>
            <person name="Lovley D.R."/>
        </authorList>
    </citation>
    <scope>NUCLEOTIDE SEQUENCE [LARGE SCALE GENOMIC DNA]</scope>
    <source>
        <strain evidence="6">DSM 2380 / NBRC 103641 / GraBd1</strain>
    </source>
</reference>
<dbReference type="HOGENOM" id="CLU_007207_0_4_7"/>
<dbReference type="PANTHER" id="PTHR43633">
    <property type="entry name" value="ALCOHOL DEHYDROGENASE YQHD"/>
    <property type="match status" value="1"/>
</dbReference>
<dbReference type="InterPro" id="IPR056798">
    <property type="entry name" value="ADH_Fe_C"/>
</dbReference>
<name>Q3A3W4_SYNC1</name>
<dbReference type="Gene3D" id="3.40.50.1970">
    <property type="match status" value="1"/>
</dbReference>
<dbReference type="Pfam" id="PF00465">
    <property type="entry name" value="Fe-ADH"/>
    <property type="match status" value="1"/>
</dbReference>
<evidence type="ECO:0000256" key="2">
    <source>
        <dbReference type="ARBA" id="ARBA00023002"/>
    </source>
</evidence>
<keyword evidence="2" id="KW-0560">Oxidoreductase</keyword>
<dbReference type="GO" id="GO:0046872">
    <property type="term" value="F:metal ion binding"/>
    <property type="evidence" value="ECO:0007669"/>
    <property type="project" value="InterPro"/>
</dbReference>
<dbReference type="STRING" id="338963.Pcar_1700"/>
<reference evidence="6" key="1">
    <citation type="submission" date="2005-10" db="EMBL/GenBank/DDBJ databases">
        <title>Complete sequence of Pelobacter carbinolicus DSM 2380.</title>
        <authorList>
            <person name="Copeland A."/>
            <person name="Lucas S."/>
            <person name="Lapidus A."/>
            <person name="Barry K."/>
            <person name="Detter J.C."/>
            <person name="Glavina T."/>
            <person name="Hammon N."/>
            <person name="Israni S."/>
            <person name="Pitluck S."/>
            <person name="Chertkov O."/>
            <person name="Schmutz J."/>
            <person name="Larimer F."/>
            <person name="Land M."/>
            <person name="Kyrpides N."/>
            <person name="Ivanova N."/>
            <person name="Richardson P."/>
        </authorList>
    </citation>
    <scope>NUCLEOTIDE SEQUENCE [LARGE SCALE GENOMIC DNA]</scope>
    <source>
        <strain evidence="6">DSM 2380 / NBRC 103641 / GraBd1</strain>
    </source>
</reference>
<dbReference type="InterPro" id="IPR018211">
    <property type="entry name" value="ADH_Fe_CS"/>
</dbReference>
<evidence type="ECO:0000259" key="4">
    <source>
        <dbReference type="Pfam" id="PF25137"/>
    </source>
</evidence>
<evidence type="ECO:0000259" key="3">
    <source>
        <dbReference type="Pfam" id="PF00465"/>
    </source>
</evidence>
<dbReference type="GO" id="GO:0005829">
    <property type="term" value="C:cytosol"/>
    <property type="evidence" value="ECO:0007669"/>
    <property type="project" value="TreeGrafter"/>
</dbReference>
<dbReference type="GO" id="GO:1990002">
    <property type="term" value="F:methylglyoxal reductase (NADPH) (acetol producing) activity"/>
    <property type="evidence" value="ECO:0007669"/>
    <property type="project" value="TreeGrafter"/>
</dbReference>
<dbReference type="eggNOG" id="COG1979">
    <property type="taxonomic scope" value="Bacteria"/>
</dbReference>
<dbReference type="PROSITE" id="PS00060">
    <property type="entry name" value="ADH_IRON_2"/>
    <property type="match status" value="1"/>
</dbReference>
<protein>
    <submittedName>
        <fullName evidence="5">NADPH-dependent aldehyde reductase</fullName>
    </submittedName>
</protein>
<dbReference type="Pfam" id="PF25137">
    <property type="entry name" value="ADH_Fe_C"/>
    <property type="match status" value="1"/>
</dbReference>
<organism evidence="5 6">
    <name type="scientific">Syntrophotalea carbinolica (strain DSM 2380 / NBRC 103641 / GraBd1)</name>
    <name type="common">Pelobacter carbinolicus</name>
    <dbReference type="NCBI Taxonomy" id="338963"/>
    <lineage>
        <taxon>Bacteria</taxon>
        <taxon>Pseudomonadati</taxon>
        <taxon>Thermodesulfobacteriota</taxon>
        <taxon>Desulfuromonadia</taxon>
        <taxon>Desulfuromonadales</taxon>
        <taxon>Syntrophotaleaceae</taxon>
        <taxon>Syntrophotalea</taxon>
    </lineage>
</organism>
<dbReference type="InterPro" id="IPR044731">
    <property type="entry name" value="BDH-like"/>
</dbReference>
<proteinExistence type="inferred from homology"/>
<evidence type="ECO:0000256" key="1">
    <source>
        <dbReference type="ARBA" id="ARBA00007358"/>
    </source>
</evidence>
<dbReference type="CDD" id="cd08187">
    <property type="entry name" value="BDH"/>
    <property type="match status" value="1"/>
</dbReference>
<evidence type="ECO:0000313" key="6">
    <source>
        <dbReference type="Proteomes" id="UP000002534"/>
    </source>
</evidence>
<feature type="domain" description="Fe-containing alcohol dehydrogenase-like C-terminal" evidence="4">
    <location>
        <begin position="187"/>
        <end position="383"/>
    </location>
</feature>
<dbReference type="SUPFAM" id="SSF56796">
    <property type="entry name" value="Dehydroquinate synthase-like"/>
    <property type="match status" value="1"/>
</dbReference>
<dbReference type="Proteomes" id="UP000002534">
    <property type="component" value="Chromosome"/>
</dbReference>
<dbReference type="PROSITE" id="PS00913">
    <property type="entry name" value="ADH_IRON_1"/>
    <property type="match status" value="1"/>
</dbReference>
<evidence type="ECO:0000313" key="5">
    <source>
        <dbReference type="EMBL" id="ABA88943.1"/>
    </source>
</evidence>
<dbReference type="RefSeq" id="WP_011341434.1">
    <property type="nucleotide sequence ID" value="NC_007498.2"/>
</dbReference>
<dbReference type="EMBL" id="CP000142">
    <property type="protein sequence ID" value="ABA88943.1"/>
    <property type="molecule type" value="Genomic_DNA"/>
</dbReference>
<dbReference type="KEGG" id="pca:Pcar_1700"/>
<dbReference type="GO" id="GO:1990362">
    <property type="term" value="F:butanol dehydrogenase (NAD+) activity"/>
    <property type="evidence" value="ECO:0007669"/>
    <property type="project" value="InterPro"/>
</dbReference>
<gene>
    <name evidence="5" type="ordered locus">Pcar_1700</name>
</gene>
<sequence length="384" mass="41809">MNNFTYYNPVRIVFGRGSIAQLQQLVPTNPKILLVYGGGSIKHNGVYEQVQAALNDHDVIEFAGIEPNPLYETCIKAADLVKQEGVGFLLAVGGGSVMDATKFIAAAAAYTGADPWDMVLKKAPVTDALPLGCVVTLPATGSETNINAVISRASTAEKIPFKSPLLYPQFSILDPDTTFSLPQRQLANGIVDTFVHVCEQYLTYDVHAHLQDRQAEAILLTLIQEAPKLFGPDDDYDVRANLMWCATQALNHNLACGVPMDWSTHAIGHELTAACGIDHARALAIVMPALLDHQRVPKADKLLKFAHRIWGITCTDTNAAIDTALQCTRKFFQDLGMPTRLSDAHIPSTVIAKIANRLGQRCPHIGEHQNLDTKAIRAILEATI</sequence>
<comment type="similarity">
    <text evidence="1">Belongs to the iron-containing alcohol dehydrogenase family.</text>
</comment>
<dbReference type="AlphaFoldDB" id="Q3A3W4"/>
<dbReference type="OrthoDB" id="9778433at2"/>